<feature type="domain" description="Flavinylation-associated cytochrome" evidence="2">
    <location>
        <begin position="1"/>
        <end position="51"/>
    </location>
</feature>
<keyword evidence="1" id="KW-0472">Membrane</keyword>
<organism evidence="3 4">
    <name type="scientific">Clostridium moutaii</name>
    <dbReference type="NCBI Taxonomy" id="3240932"/>
    <lineage>
        <taxon>Bacteria</taxon>
        <taxon>Bacillati</taxon>
        <taxon>Bacillota</taxon>
        <taxon>Clostridia</taxon>
        <taxon>Eubacteriales</taxon>
        <taxon>Clostridiaceae</taxon>
        <taxon>Clostridium</taxon>
    </lineage>
</organism>
<name>A0ABV4BVD7_9CLOT</name>
<proteinExistence type="predicted"/>
<keyword evidence="1" id="KW-1133">Transmembrane helix</keyword>
<comment type="caution">
    <text evidence="3">The sequence shown here is derived from an EMBL/GenBank/DDBJ whole genome shotgun (WGS) entry which is preliminary data.</text>
</comment>
<gene>
    <name evidence="3" type="ORF">AB8U03_17825</name>
</gene>
<dbReference type="Proteomes" id="UP001564657">
    <property type="component" value="Unassembled WGS sequence"/>
</dbReference>
<sequence>MIALMISGIILSRYVFAFLSISGGMPFARTMHIVASYWGFVLMSMHMGLHWGMIIEITCKLTKKKKLLKVSIWILRAAAAAIAVYGAICFYKENIVSYMFLKNQFAFFDFEQSSVSVFAENIAMMGLWTFVAYYAAKLIQKPLYKKRRQNAL</sequence>
<evidence type="ECO:0000313" key="4">
    <source>
        <dbReference type="Proteomes" id="UP001564657"/>
    </source>
</evidence>
<protein>
    <submittedName>
        <fullName evidence="3">DUF4405 domain-containing protein</fullName>
    </submittedName>
</protein>
<reference evidence="3 4" key="1">
    <citation type="submission" date="2024-08" db="EMBL/GenBank/DDBJ databases">
        <title>Clostridium lapicellarii sp. nov., and Clostridium renhuaiense sp. nov., two species isolated from the mud in a fermentation cellar used for producing sauce-flavour Chinese liquors.</title>
        <authorList>
            <person name="Yang F."/>
            <person name="Wang H."/>
            <person name="Chen L.Q."/>
            <person name="Zhou N."/>
            <person name="Lu J.J."/>
            <person name="Pu X.X."/>
            <person name="Wan B."/>
            <person name="Wang L."/>
            <person name="Liu S.J."/>
        </authorList>
    </citation>
    <scope>NUCLEOTIDE SEQUENCE [LARGE SCALE GENOMIC DNA]</scope>
    <source>
        <strain evidence="3 4">MT-5</strain>
    </source>
</reference>
<feature type="transmembrane region" description="Helical" evidence="1">
    <location>
        <begin position="122"/>
        <end position="139"/>
    </location>
</feature>
<dbReference type="EMBL" id="JBGEWD010000038">
    <property type="protein sequence ID" value="MEY8002007.1"/>
    <property type="molecule type" value="Genomic_DNA"/>
</dbReference>
<dbReference type="Pfam" id="PF14358">
    <property type="entry name" value="DUF4405"/>
    <property type="match status" value="1"/>
</dbReference>
<accession>A0ABV4BVD7</accession>
<keyword evidence="1" id="KW-0812">Transmembrane</keyword>
<dbReference type="InterPro" id="IPR025517">
    <property type="entry name" value="DUF4405"/>
</dbReference>
<feature type="transmembrane region" description="Helical" evidence="1">
    <location>
        <begin position="67"/>
        <end position="88"/>
    </location>
</feature>
<evidence type="ECO:0000259" key="2">
    <source>
        <dbReference type="Pfam" id="PF14358"/>
    </source>
</evidence>
<feature type="transmembrane region" description="Helical" evidence="1">
    <location>
        <begin position="33"/>
        <end position="55"/>
    </location>
</feature>
<keyword evidence="4" id="KW-1185">Reference proteome</keyword>
<evidence type="ECO:0000256" key="1">
    <source>
        <dbReference type="SAM" id="Phobius"/>
    </source>
</evidence>
<evidence type="ECO:0000313" key="3">
    <source>
        <dbReference type="EMBL" id="MEY8002007.1"/>
    </source>
</evidence>